<dbReference type="SUPFAM" id="SSF52151">
    <property type="entry name" value="FabD/lysophospholipase-like"/>
    <property type="match status" value="1"/>
</dbReference>
<dbReference type="Gene3D" id="3.40.1090.10">
    <property type="entry name" value="Cytosolic phospholipase A2 catalytic domain"/>
    <property type="match status" value="1"/>
</dbReference>
<keyword evidence="7" id="KW-1185">Reference proteome</keyword>
<sequence>MEIQNDPRASASSCGDFGYKAFSSLRRSHRRPCRNRREVVMFLIALISALANASVSDTSASIRITPGVPWAEKDASLHHQRKHHASFVWLPQTVSYHAIREMERHFIHRYPAYESPFQTTDSALVLKFWTRRDVNGHDDTTPGADTAHSDPLLRVDYKQMDYEDVDLYLPEEGLDLYNVNQSRINGSNDTRTDSPVNVNSSHSSARVRLASLRKLRPLLVPPWLLPFLSRRRDGIDGITHGDVDNTTMLLSFPNNNVSINTEINDSLDESLVIRNSTNTLSEIDEAPAEYHLDDSDQQPSGLETVETSGMQLSIKQQPEKNGFRRSLLLRSRRKEDPKARENKTIISKEETTCPVIVSDIHQLRDAVLVNRIPLRDVGFRFPVRGIGSEVILQTLSRDQNETTKSTTPLHFSNVSTEEEDEASIKEKIVFQRHDPVINGTLSSLLTSATEPAGNRNSSLYLHGIQLLSRHPVLSLIRERVLTNSTPGNRLLSETSSGSRAPHLALVIEGGGMRGAVSAGMAAALSTLDLLDAFDSVHGSSAGAIIGAYVVSRQLCTDVYTDIMPAAGSRFASKKRGMINFGVDWLADLIQRNLMYSSESGKEIDDINTVDDSDAVCELDGEISDSDIDGSVGTSSVWICEDEIPLSSVELAMGKISSKSRRRTPWLDDHYDGLLLESVEYLISRAYSFAETAVSKPLSYGVKRAGDALRPALSALDFAASMRQYLRRKPGMNLTYVLDGIMDENHGLRPFDVDAFKANDKKQPLYVVASTVSKGGAGEMETVAFNSAEGDFFGLSQDVKDTKAQMDTQQSWYRRIWNVVRRTSSTLYSVVRNALFSETAEASETILPPGTKGMGGLVNRRKRIVSSKEREESFYEPTQRMNSEGKAGIFPCLEASMLVPGAAGPPIQLLRSSSRQFIEPKRKFPRFIPRRQSVSAFLDKQKEFSHLCFDAFCYEPIPYRSAVEKAGATHVLALRSRPDGCVVETRQHLYERVVGPIYFRKHGMNNVAKLFSSGGSQYRYIEDVLTLNEGLAQGVAMGINETHSFHPQGVTIPPTQLVFGNDKAAPVSKADIDNWKRAHLLPITLPFGTPELPTLSQDREEVLKAVRHGYAAVFDVLAPIAGLPFDSKTFPGERVAEILFPDGEDDIDVLNKPVKIKPSYIGTGKSGDVAKEMKKREKFAAWVTGKREEKRKAQKEVAQRPQGSLAQMIQRRSSVYHESDQYLRDGSNTLEWLETEALLAALPGFRNGKLDHIADNLLANEIRRKES</sequence>
<evidence type="ECO:0000256" key="2">
    <source>
        <dbReference type="ARBA" id="ARBA00022963"/>
    </source>
</evidence>
<dbReference type="PANTHER" id="PTHR14226">
    <property type="entry name" value="NEUROPATHY TARGET ESTERASE/SWISS CHEESE D.MELANOGASTER"/>
    <property type="match status" value="1"/>
</dbReference>
<comment type="caution">
    <text evidence="4">Lacks conserved residue(s) required for the propagation of feature annotation.</text>
</comment>
<name>A0ABD3Q709_9STRA</name>
<keyword evidence="3 4" id="KW-0443">Lipid metabolism</keyword>
<evidence type="ECO:0000259" key="5">
    <source>
        <dbReference type="PROSITE" id="PS51635"/>
    </source>
</evidence>
<proteinExistence type="predicted"/>
<comment type="caution">
    <text evidence="6">The sequence shown here is derived from an EMBL/GenBank/DDBJ whole genome shotgun (WGS) entry which is preliminary data.</text>
</comment>
<dbReference type="InterPro" id="IPR002641">
    <property type="entry name" value="PNPLA_dom"/>
</dbReference>
<feature type="short sequence motif" description="GXSXG" evidence="4">
    <location>
        <begin position="538"/>
        <end position="542"/>
    </location>
</feature>
<dbReference type="EMBL" id="JABMIG020000065">
    <property type="protein sequence ID" value="KAL3796152.1"/>
    <property type="molecule type" value="Genomic_DNA"/>
</dbReference>
<keyword evidence="1 4" id="KW-0378">Hydrolase</keyword>
<reference evidence="6 7" key="1">
    <citation type="journal article" date="2020" name="G3 (Bethesda)">
        <title>Improved Reference Genome for Cyclotella cryptica CCMP332, a Model for Cell Wall Morphogenesis, Salinity Adaptation, and Lipid Production in Diatoms (Bacillariophyta).</title>
        <authorList>
            <person name="Roberts W.R."/>
            <person name="Downey K.M."/>
            <person name="Ruck E.C."/>
            <person name="Traller J.C."/>
            <person name="Alverson A.J."/>
        </authorList>
    </citation>
    <scope>NUCLEOTIDE SEQUENCE [LARGE SCALE GENOMIC DNA]</scope>
    <source>
        <strain evidence="6 7">CCMP332</strain>
    </source>
</reference>
<evidence type="ECO:0000256" key="1">
    <source>
        <dbReference type="ARBA" id="ARBA00022801"/>
    </source>
</evidence>
<evidence type="ECO:0000313" key="6">
    <source>
        <dbReference type="EMBL" id="KAL3796152.1"/>
    </source>
</evidence>
<dbReference type="Pfam" id="PF01734">
    <property type="entry name" value="Patatin"/>
    <property type="match status" value="1"/>
</dbReference>
<feature type="active site" description="Nucleophile" evidence="4">
    <location>
        <position position="540"/>
    </location>
</feature>
<dbReference type="GO" id="GO:0016298">
    <property type="term" value="F:lipase activity"/>
    <property type="evidence" value="ECO:0007669"/>
    <property type="project" value="UniProtKB-ARBA"/>
</dbReference>
<feature type="short sequence motif" description="GXGXXG" evidence="4">
    <location>
        <begin position="509"/>
        <end position="514"/>
    </location>
</feature>
<feature type="active site" description="Proton acceptor" evidence="4">
    <location>
        <position position="628"/>
    </location>
</feature>
<gene>
    <name evidence="6" type="ORF">HJC23_000655</name>
</gene>
<evidence type="ECO:0000256" key="3">
    <source>
        <dbReference type="ARBA" id="ARBA00023098"/>
    </source>
</evidence>
<evidence type="ECO:0000313" key="7">
    <source>
        <dbReference type="Proteomes" id="UP001516023"/>
    </source>
</evidence>
<keyword evidence="2 4" id="KW-0442">Lipid degradation</keyword>
<dbReference type="InterPro" id="IPR016035">
    <property type="entry name" value="Acyl_Trfase/lysoPLipase"/>
</dbReference>
<dbReference type="AlphaFoldDB" id="A0ABD3Q709"/>
<dbReference type="InterPro" id="IPR050301">
    <property type="entry name" value="NTE"/>
</dbReference>
<dbReference type="Proteomes" id="UP001516023">
    <property type="component" value="Unassembled WGS sequence"/>
</dbReference>
<dbReference type="PROSITE" id="PS51635">
    <property type="entry name" value="PNPLA"/>
    <property type="match status" value="1"/>
</dbReference>
<protein>
    <recommendedName>
        <fullName evidence="5">PNPLA domain-containing protein</fullName>
    </recommendedName>
</protein>
<accession>A0ABD3Q709</accession>
<dbReference type="GO" id="GO:0016042">
    <property type="term" value="P:lipid catabolic process"/>
    <property type="evidence" value="ECO:0007669"/>
    <property type="project" value="UniProtKB-UniRule"/>
</dbReference>
<dbReference type="PANTHER" id="PTHR14226:SF64">
    <property type="entry name" value="PNPLA DOMAIN-CONTAINING PROTEIN"/>
    <property type="match status" value="1"/>
</dbReference>
<evidence type="ECO:0000256" key="4">
    <source>
        <dbReference type="PROSITE-ProRule" id="PRU01161"/>
    </source>
</evidence>
<dbReference type="GO" id="GO:0052689">
    <property type="term" value="F:carboxylic ester hydrolase activity"/>
    <property type="evidence" value="ECO:0007669"/>
    <property type="project" value="UniProtKB-ARBA"/>
</dbReference>
<organism evidence="6 7">
    <name type="scientific">Cyclotella cryptica</name>
    <dbReference type="NCBI Taxonomy" id="29204"/>
    <lineage>
        <taxon>Eukaryota</taxon>
        <taxon>Sar</taxon>
        <taxon>Stramenopiles</taxon>
        <taxon>Ochrophyta</taxon>
        <taxon>Bacillariophyta</taxon>
        <taxon>Coscinodiscophyceae</taxon>
        <taxon>Thalassiosirophycidae</taxon>
        <taxon>Stephanodiscales</taxon>
        <taxon>Stephanodiscaceae</taxon>
        <taxon>Cyclotella</taxon>
    </lineage>
</organism>
<feature type="domain" description="PNPLA" evidence="5">
    <location>
        <begin position="505"/>
        <end position="643"/>
    </location>
</feature>